<dbReference type="AlphaFoldDB" id="A0A6J4QCG0"/>
<evidence type="ECO:0000256" key="6">
    <source>
        <dbReference type="ARBA" id="ARBA00023002"/>
    </source>
</evidence>
<dbReference type="EMBL" id="CADCVC010000113">
    <property type="protein sequence ID" value="CAA9441037.1"/>
    <property type="molecule type" value="Genomic_DNA"/>
</dbReference>
<dbReference type="Pfam" id="PF03060">
    <property type="entry name" value="NMO"/>
    <property type="match status" value="1"/>
</dbReference>
<dbReference type="Gene3D" id="3.20.20.70">
    <property type="entry name" value="Aldolase class I"/>
    <property type="match status" value="1"/>
</dbReference>
<sequence length="371" mass="38812">MYQPSSSRPSTLHTPLCDLLGIRNPVVQAPMAGGWTTPELVSAVSSAGGLGMLAGARVSPQKLQEDIRVVKEQTDKPFGVNFLLAPPEPGNKDVVTVQRFLDSFRDELDLPPGETDLTLPPSPLPDQLEVVFEERVPVLSVALGDPGELVERAHAQGTPVISMVTTVEEAVRVVEGGVDAVVAQGAEAGGHRSTFELGPGGEVPLVGTMALVPQVVDAIDVPVVAAGGIMDGRGLLAALTLGASGAQLGTRFLLANESGAHPAYRQHLLAATETHTAVTRAFTGRPARGLRNRFMDEYLSSGLEPLAWPLQSAAAGDIYGASQATDNGDYSPLFAGQGLRMLKEGQEAAEIVAELVEEATAVLSRLNARPS</sequence>
<comment type="catalytic activity">
    <reaction evidence="9">
        <text>3 propionate 3-nitronate + 3 O2 + H2O = 3 3-oxopropanoate + 2 nitrate + nitrite + H2O2 + 3 H(+)</text>
        <dbReference type="Rhea" id="RHEA:57332"/>
        <dbReference type="ChEBI" id="CHEBI:15377"/>
        <dbReference type="ChEBI" id="CHEBI:15378"/>
        <dbReference type="ChEBI" id="CHEBI:15379"/>
        <dbReference type="ChEBI" id="CHEBI:16240"/>
        <dbReference type="ChEBI" id="CHEBI:16301"/>
        <dbReference type="ChEBI" id="CHEBI:17632"/>
        <dbReference type="ChEBI" id="CHEBI:33190"/>
        <dbReference type="ChEBI" id="CHEBI:136067"/>
    </reaction>
</comment>
<protein>
    <recommendedName>
        <fullName evidence="8">Propionate 3-nitronate monooxygenase</fullName>
    </recommendedName>
</protein>
<evidence type="ECO:0000256" key="3">
    <source>
        <dbReference type="ARBA" id="ARBA00022575"/>
    </source>
</evidence>
<name>A0A6J4QCG0_9ACTN</name>
<keyword evidence="3" id="KW-0216">Detoxification</keyword>
<evidence type="ECO:0000256" key="2">
    <source>
        <dbReference type="ARBA" id="ARBA00009881"/>
    </source>
</evidence>
<dbReference type="GO" id="GO:0009636">
    <property type="term" value="P:response to toxic substance"/>
    <property type="evidence" value="ECO:0007669"/>
    <property type="project" value="UniProtKB-KW"/>
</dbReference>
<evidence type="ECO:0000256" key="5">
    <source>
        <dbReference type="ARBA" id="ARBA00022643"/>
    </source>
</evidence>
<comment type="cofactor">
    <cofactor evidence="1">
        <name>FMN</name>
        <dbReference type="ChEBI" id="CHEBI:58210"/>
    </cofactor>
</comment>
<evidence type="ECO:0000313" key="10">
    <source>
        <dbReference type="EMBL" id="CAA9441037.1"/>
    </source>
</evidence>
<dbReference type="InterPro" id="IPR013785">
    <property type="entry name" value="Aldolase_TIM"/>
</dbReference>
<keyword evidence="7" id="KW-0503">Monooxygenase</keyword>
<comment type="similarity">
    <text evidence="2">Belongs to the nitronate monooxygenase family. NMO class I subfamily.</text>
</comment>
<dbReference type="InterPro" id="IPR004136">
    <property type="entry name" value="NMO"/>
</dbReference>
<evidence type="ECO:0000256" key="8">
    <source>
        <dbReference type="ARBA" id="ARBA00031155"/>
    </source>
</evidence>
<evidence type="ECO:0000256" key="9">
    <source>
        <dbReference type="ARBA" id="ARBA00049401"/>
    </source>
</evidence>
<keyword evidence="4" id="KW-0285">Flavoprotein</keyword>
<proteinExistence type="inferred from homology"/>
<evidence type="ECO:0000256" key="4">
    <source>
        <dbReference type="ARBA" id="ARBA00022630"/>
    </source>
</evidence>
<accession>A0A6J4QCG0</accession>
<dbReference type="PANTHER" id="PTHR42747:SF3">
    <property type="entry name" value="NITRONATE MONOOXYGENASE-RELATED"/>
    <property type="match status" value="1"/>
</dbReference>
<keyword evidence="6 10" id="KW-0560">Oxidoreductase</keyword>
<gene>
    <name evidence="10" type="ORF">AVDCRST_MAG80-1332</name>
</gene>
<dbReference type="PANTHER" id="PTHR42747">
    <property type="entry name" value="NITRONATE MONOOXYGENASE-RELATED"/>
    <property type="match status" value="1"/>
</dbReference>
<evidence type="ECO:0000256" key="7">
    <source>
        <dbReference type="ARBA" id="ARBA00023033"/>
    </source>
</evidence>
<dbReference type="SUPFAM" id="SSF51412">
    <property type="entry name" value="Inosine monophosphate dehydrogenase (IMPDH)"/>
    <property type="match status" value="1"/>
</dbReference>
<evidence type="ECO:0000256" key="1">
    <source>
        <dbReference type="ARBA" id="ARBA00001917"/>
    </source>
</evidence>
<reference evidence="10" key="1">
    <citation type="submission" date="2020-02" db="EMBL/GenBank/DDBJ databases">
        <authorList>
            <person name="Meier V. D."/>
        </authorList>
    </citation>
    <scope>NUCLEOTIDE SEQUENCE</scope>
    <source>
        <strain evidence="10">AVDCRST_MAG80</strain>
    </source>
</reference>
<dbReference type="GO" id="GO:0018580">
    <property type="term" value="F:nitronate monooxygenase activity"/>
    <property type="evidence" value="ECO:0007669"/>
    <property type="project" value="InterPro"/>
</dbReference>
<organism evidence="10">
    <name type="scientific">uncultured Rubrobacteraceae bacterium</name>
    <dbReference type="NCBI Taxonomy" id="349277"/>
    <lineage>
        <taxon>Bacteria</taxon>
        <taxon>Bacillati</taxon>
        <taxon>Actinomycetota</taxon>
        <taxon>Rubrobacteria</taxon>
        <taxon>Rubrobacterales</taxon>
        <taxon>Rubrobacteraceae</taxon>
        <taxon>environmental samples</taxon>
    </lineage>
</organism>
<dbReference type="CDD" id="cd04730">
    <property type="entry name" value="NPD_like"/>
    <property type="match status" value="1"/>
</dbReference>
<keyword evidence="5" id="KW-0288">FMN</keyword>